<evidence type="ECO:0000313" key="5">
    <source>
        <dbReference type="Proteomes" id="UP001055149"/>
    </source>
</evidence>
<dbReference type="NCBIfam" id="TIGR01446">
    <property type="entry name" value="DnaD_dom"/>
    <property type="match status" value="1"/>
</dbReference>
<keyword evidence="5" id="KW-1185">Reference proteome</keyword>
<feature type="region of interest" description="Disordered" evidence="2">
    <location>
        <begin position="156"/>
        <end position="177"/>
    </location>
</feature>
<evidence type="ECO:0000256" key="2">
    <source>
        <dbReference type="SAM" id="MobiDB-lite"/>
    </source>
</evidence>
<feature type="compositionally biased region" description="Basic and acidic residues" evidence="2">
    <location>
        <begin position="260"/>
        <end position="269"/>
    </location>
</feature>
<comment type="caution">
    <text evidence="4">The sequence shown here is derived from an EMBL/GenBank/DDBJ whole genome shotgun (WGS) entry which is preliminary data.</text>
</comment>
<gene>
    <name evidence="4" type="ORF">LPAF129_14330</name>
</gene>
<evidence type="ECO:0000259" key="3">
    <source>
        <dbReference type="Pfam" id="PF07261"/>
    </source>
</evidence>
<dbReference type="Pfam" id="PF07261">
    <property type="entry name" value="DnaB_2"/>
    <property type="match status" value="1"/>
</dbReference>
<dbReference type="InterPro" id="IPR053162">
    <property type="entry name" value="DnaD"/>
</dbReference>
<dbReference type="Gene3D" id="1.10.10.630">
    <property type="entry name" value="DnaD domain-like"/>
    <property type="match status" value="1"/>
</dbReference>
<dbReference type="PANTHER" id="PTHR37293">
    <property type="entry name" value="PHAGE REPLICATION PROTEIN-RELATED"/>
    <property type="match status" value="1"/>
</dbReference>
<feature type="region of interest" description="Disordered" evidence="2">
    <location>
        <begin position="260"/>
        <end position="309"/>
    </location>
</feature>
<reference evidence="4" key="1">
    <citation type="journal article" date="2022" name="Int. J. Syst. Evol. Microbiol.">
        <title>A novel species of lactic acid bacteria, Ligilactobacillus pabuli sp. nov., isolated from alfalfa silage.</title>
        <authorList>
            <person name="Tohno M."/>
            <person name="Tanizawa Y."/>
            <person name="Sawada H."/>
            <person name="Sakamoto M."/>
            <person name="Ohkuma M."/>
            <person name="Kobayashi H."/>
        </authorList>
    </citation>
    <scope>NUCLEOTIDE SEQUENCE</scope>
    <source>
        <strain evidence="4">AF129</strain>
    </source>
</reference>
<comment type="similarity">
    <text evidence="1">Belongs to the DnaB/DnaD family.</text>
</comment>
<organism evidence="4 5">
    <name type="scientific">Ligilactobacillus pabuli</name>
    <dbReference type="NCBI Taxonomy" id="2886039"/>
    <lineage>
        <taxon>Bacteria</taxon>
        <taxon>Bacillati</taxon>
        <taxon>Bacillota</taxon>
        <taxon>Bacilli</taxon>
        <taxon>Lactobacillales</taxon>
        <taxon>Lactobacillaceae</taxon>
        <taxon>Ligilactobacillus</taxon>
    </lineage>
</organism>
<evidence type="ECO:0000313" key="4">
    <source>
        <dbReference type="EMBL" id="GKS81747.1"/>
    </source>
</evidence>
<sequence length="325" mass="36926">MEIILAIIRNKSTKKYSIINNQVLEDARLSFKARGLLIYMLSKPDNWQFYSTELVKHSEHDGITAIKSALKELEVCGYLQRIQQRAENGKFGSTDWLLNDCPANLPQAGFSATVHPTMAKPQTEKPQLQSTEGTKNLKNQALNSSCSSQAIQAVEPSLKQPQTTVQDPNPLTSVTPEQNVKNPWELWQANWSFPNSIAQQDLSAWITQFGNELVYHALEYALKSNVSARGADRYLTRVFDSYEKNKVVSVAQALEQEEQHYQQRTRELSQQKSSRRHQRPVQQKEQLPEWAKPGFKAPEESAAGQAHKAQLRAEIQRRLAEIKAE</sequence>
<dbReference type="EMBL" id="BQXH01000012">
    <property type="protein sequence ID" value="GKS81747.1"/>
    <property type="molecule type" value="Genomic_DNA"/>
</dbReference>
<name>A0ABQ5JI81_9LACO</name>
<dbReference type="InterPro" id="IPR034829">
    <property type="entry name" value="DnaD-like_sf"/>
</dbReference>
<proteinExistence type="inferred from homology"/>
<accession>A0ABQ5JI81</accession>
<dbReference type="InterPro" id="IPR006343">
    <property type="entry name" value="DnaB/C_C"/>
</dbReference>
<dbReference type="PANTHER" id="PTHR37293:SF9">
    <property type="entry name" value="PHI ETA ORF 22-LIKE PROTEIN"/>
    <property type="match status" value="1"/>
</dbReference>
<feature type="compositionally biased region" description="Polar residues" evidence="2">
    <location>
        <begin position="159"/>
        <end position="177"/>
    </location>
</feature>
<feature type="domain" description="DnaB/C C-terminal" evidence="3">
    <location>
        <begin position="186"/>
        <end position="256"/>
    </location>
</feature>
<evidence type="ECO:0000256" key="1">
    <source>
        <dbReference type="ARBA" id="ARBA00093462"/>
    </source>
</evidence>
<dbReference type="Proteomes" id="UP001055149">
    <property type="component" value="Unassembled WGS sequence"/>
</dbReference>
<protein>
    <recommendedName>
        <fullName evidence="3">DnaB/C C-terminal domain-containing protein</fullName>
    </recommendedName>
</protein>